<name>A0A6J5NEZ8_9CAUD</name>
<reference evidence="1" key="1">
    <citation type="submission" date="2020-04" db="EMBL/GenBank/DDBJ databases">
        <authorList>
            <person name="Chiriac C."/>
            <person name="Salcher M."/>
            <person name="Ghai R."/>
            <person name="Kavagutti S V."/>
        </authorList>
    </citation>
    <scope>NUCLEOTIDE SEQUENCE</scope>
</reference>
<sequence>MIGWLFAALTYLAAAGVIGSLLHEEGKTAKDYLIDGLTWPILYPLAIWLEWKEGRGGE</sequence>
<accession>A0A6J5NEZ8</accession>
<dbReference type="EMBL" id="LR796660">
    <property type="protein sequence ID" value="CAB4157242.1"/>
    <property type="molecule type" value="Genomic_DNA"/>
</dbReference>
<proteinExistence type="predicted"/>
<protein>
    <submittedName>
        <fullName evidence="1">Uncharacterized protein</fullName>
    </submittedName>
</protein>
<evidence type="ECO:0000313" key="1">
    <source>
        <dbReference type="EMBL" id="CAB4157242.1"/>
    </source>
</evidence>
<gene>
    <name evidence="1" type="ORF">UFOVP679_10</name>
</gene>
<organism evidence="1">
    <name type="scientific">uncultured Caudovirales phage</name>
    <dbReference type="NCBI Taxonomy" id="2100421"/>
    <lineage>
        <taxon>Viruses</taxon>
        <taxon>Duplodnaviria</taxon>
        <taxon>Heunggongvirae</taxon>
        <taxon>Uroviricota</taxon>
        <taxon>Caudoviricetes</taxon>
        <taxon>Peduoviridae</taxon>
        <taxon>Maltschvirus</taxon>
        <taxon>Maltschvirus maltsch</taxon>
    </lineage>
</organism>